<evidence type="ECO:0000313" key="1">
    <source>
        <dbReference type="EMBL" id="EUN27926.1"/>
    </source>
</evidence>
<name>W7EIH7_BIPV3</name>
<dbReference type="Proteomes" id="UP000054337">
    <property type="component" value="Unassembled WGS sequence"/>
</dbReference>
<sequence length="149" mass="15676">MSGCSIYTDSTSATSPLPLTAPWQAHGCALKVPGFGDPSSDKSKAAGLSFDQPGRPVQLSPRTPCIKAHCRVVQLQLQGSTAQHSTCPAVGLDGVWGSVGEVLFGASVFFHPCRRCQFSQASAPTGLRGHLACRSHARCPTPPRPLLRP</sequence>
<dbReference type="RefSeq" id="XP_014557457.1">
    <property type="nucleotide sequence ID" value="XM_014701971.1"/>
</dbReference>
<evidence type="ECO:0000313" key="2">
    <source>
        <dbReference type="Proteomes" id="UP000054337"/>
    </source>
</evidence>
<proteinExistence type="predicted"/>
<dbReference type="HOGENOM" id="CLU_1749321_0_0_1"/>
<keyword evidence="2" id="KW-1185">Reference proteome</keyword>
<dbReference type="EMBL" id="KI968725">
    <property type="protein sequence ID" value="EUN27926.1"/>
    <property type="molecule type" value="Genomic_DNA"/>
</dbReference>
<reference evidence="1 2" key="1">
    <citation type="journal article" date="2013" name="PLoS Genet.">
        <title>Comparative genome structure, secondary metabolite, and effector coding capacity across Cochliobolus pathogens.</title>
        <authorList>
            <person name="Condon B.J."/>
            <person name="Leng Y."/>
            <person name="Wu D."/>
            <person name="Bushley K.E."/>
            <person name="Ohm R.A."/>
            <person name="Otillar R."/>
            <person name="Martin J."/>
            <person name="Schackwitz W."/>
            <person name="Grimwood J."/>
            <person name="MohdZainudin N."/>
            <person name="Xue C."/>
            <person name="Wang R."/>
            <person name="Manning V.A."/>
            <person name="Dhillon B."/>
            <person name="Tu Z.J."/>
            <person name="Steffenson B.J."/>
            <person name="Salamov A."/>
            <person name="Sun H."/>
            <person name="Lowry S."/>
            <person name="LaButti K."/>
            <person name="Han J."/>
            <person name="Copeland A."/>
            <person name="Lindquist E."/>
            <person name="Barry K."/>
            <person name="Schmutz J."/>
            <person name="Baker S.E."/>
            <person name="Ciuffetti L.M."/>
            <person name="Grigoriev I.V."/>
            <person name="Zhong S."/>
            <person name="Turgeon B.G."/>
        </authorList>
    </citation>
    <scope>NUCLEOTIDE SEQUENCE [LARGE SCALE GENOMIC DNA]</scope>
    <source>
        <strain evidence="1 2">FI3</strain>
    </source>
</reference>
<organism evidence="1 2">
    <name type="scientific">Bipolaris victoriae (strain FI3)</name>
    <name type="common">Victoria blight of oats agent</name>
    <name type="synonym">Cochliobolus victoriae</name>
    <dbReference type="NCBI Taxonomy" id="930091"/>
    <lineage>
        <taxon>Eukaryota</taxon>
        <taxon>Fungi</taxon>
        <taxon>Dikarya</taxon>
        <taxon>Ascomycota</taxon>
        <taxon>Pezizomycotina</taxon>
        <taxon>Dothideomycetes</taxon>
        <taxon>Pleosporomycetidae</taxon>
        <taxon>Pleosporales</taxon>
        <taxon>Pleosporineae</taxon>
        <taxon>Pleosporaceae</taxon>
        <taxon>Bipolaris</taxon>
    </lineage>
</organism>
<dbReference type="AlphaFoldDB" id="W7EIH7"/>
<gene>
    <name evidence="1" type="ORF">COCVIDRAFT_15245</name>
</gene>
<accession>W7EIH7</accession>
<protein>
    <submittedName>
        <fullName evidence="1">Uncharacterized protein</fullName>
    </submittedName>
</protein>
<dbReference type="GeneID" id="26251632"/>